<organism evidence="2 3">
    <name type="scientific">Mycolicibacterium wolinskyi</name>
    <dbReference type="NCBI Taxonomy" id="59750"/>
    <lineage>
        <taxon>Bacteria</taxon>
        <taxon>Bacillati</taxon>
        <taxon>Actinomycetota</taxon>
        <taxon>Actinomycetes</taxon>
        <taxon>Mycobacteriales</taxon>
        <taxon>Mycobacteriaceae</taxon>
        <taxon>Mycolicibacterium</taxon>
    </lineage>
</organism>
<accession>A0A1X2F454</accession>
<gene>
    <name evidence="2" type="ORF">AWC31_01280</name>
</gene>
<dbReference type="Proteomes" id="UP000193964">
    <property type="component" value="Unassembled WGS sequence"/>
</dbReference>
<evidence type="ECO:0000313" key="3">
    <source>
        <dbReference type="Proteomes" id="UP000193964"/>
    </source>
</evidence>
<dbReference type="EMBL" id="LQQA01000023">
    <property type="protein sequence ID" value="ORX13195.1"/>
    <property type="molecule type" value="Genomic_DNA"/>
</dbReference>
<feature type="region of interest" description="Disordered" evidence="1">
    <location>
        <begin position="520"/>
        <end position="651"/>
    </location>
</feature>
<feature type="compositionally biased region" description="Basic and acidic residues" evidence="1">
    <location>
        <begin position="623"/>
        <end position="642"/>
    </location>
</feature>
<sequence>MRPYATAGIAIAGASVIAVTPITAPPPDAQIRSVELSAAVQNLETPDVSAGAIPPELTPAEAYQYFFQLTAAYVFDAIAPIVSDPTPILSQVLANQFWYANLLTMGVVTGATNVAWTLSNVPEYLSTAAGQWMAGDPAAAIMTLWQRIPVELVTDVALPLIPSLQIPVAIAQNLANVVATVMTTAMELGFDVLSAANNAASGLAASVQTIVEAAGSGDPMALVNAIAVAPANILSGLLIGDIPEGGTNPGLINGVLKNLVLARVAIAEALGATESPELQAASADAGTQALAPPDLGIVFDPIAQWADIFTTAFGNVAWIGEQWLADPAPFLRQALMNQIGYATMVADTMGSVIPTTLSALFDPSYPNGFASGLVKAFELAQANDFIGASNALFSGLIGTAFGLFPMANLLQIPVQMSANLNNVLETAASLPISLGFAAISAVGMAFQSTGTSAQAISDALTEGDTAAALSALIAAPGNITDAVLNGGQFGGGLLSNNGIIARLVVDVPRMLADAITPAAATPSKVEPEKTVTLTVEPQAEPEAAEPETAEAASEDTESDSADGTDADDGTDGNKVTPRESTGTPKHRKPTKLGTALKNISEDVDKTVAKVTDGVKKALGGNKSEPKKNDEKSGADDDAKGDNDSDGSGASG</sequence>
<reference evidence="2 3" key="1">
    <citation type="submission" date="2016-01" db="EMBL/GenBank/DDBJ databases">
        <title>The new phylogeny of the genus Mycobacterium.</title>
        <authorList>
            <person name="Tarcisio F."/>
            <person name="Conor M."/>
            <person name="Antonella G."/>
            <person name="Elisabetta G."/>
            <person name="Giulia F.S."/>
            <person name="Sara T."/>
            <person name="Anna F."/>
            <person name="Clotilde B."/>
            <person name="Roberto B."/>
            <person name="Veronica D.S."/>
            <person name="Fabio R."/>
            <person name="Monica P."/>
            <person name="Olivier J."/>
            <person name="Enrico T."/>
            <person name="Nicola S."/>
        </authorList>
    </citation>
    <scope>NUCLEOTIDE SEQUENCE [LARGE SCALE GENOMIC DNA]</scope>
    <source>
        <strain evidence="2 3">ATCC 700010</strain>
    </source>
</reference>
<evidence type="ECO:0008006" key="4">
    <source>
        <dbReference type="Google" id="ProtNLM"/>
    </source>
</evidence>
<protein>
    <recommendedName>
        <fullName evidence="4">PE-PGRS family protein</fullName>
    </recommendedName>
</protein>
<evidence type="ECO:0000313" key="2">
    <source>
        <dbReference type="EMBL" id="ORX13195.1"/>
    </source>
</evidence>
<evidence type="ECO:0000256" key="1">
    <source>
        <dbReference type="SAM" id="MobiDB-lite"/>
    </source>
</evidence>
<proteinExistence type="predicted"/>
<feature type="compositionally biased region" description="Basic and acidic residues" evidence="1">
    <location>
        <begin position="599"/>
        <end position="615"/>
    </location>
</feature>
<comment type="caution">
    <text evidence="2">The sequence shown here is derived from an EMBL/GenBank/DDBJ whole genome shotgun (WGS) entry which is preliminary data.</text>
</comment>
<feature type="compositionally biased region" description="Acidic residues" evidence="1">
    <location>
        <begin position="542"/>
        <end position="570"/>
    </location>
</feature>
<dbReference type="AlphaFoldDB" id="A0A1X2F454"/>
<name>A0A1X2F454_9MYCO</name>